<dbReference type="InterPro" id="IPR006456">
    <property type="entry name" value="ZF_HD_homeobox_Cys/His_dimer"/>
</dbReference>
<dbReference type="NCBIfam" id="TIGR01566">
    <property type="entry name" value="ZF_HD_prot_N"/>
    <property type="match status" value="1"/>
</dbReference>
<evidence type="ECO:0000256" key="5">
    <source>
        <dbReference type="ARBA" id="ARBA00023015"/>
    </source>
</evidence>
<evidence type="ECO:0000256" key="2">
    <source>
        <dbReference type="ARBA" id="ARBA00022723"/>
    </source>
</evidence>
<comment type="subcellular location">
    <subcellularLocation>
        <location evidence="1">Nucleus</location>
    </subcellularLocation>
</comment>
<keyword evidence="13" id="KW-1185">Reference proteome</keyword>
<dbReference type="GO" id="GO:0000976">
    <property type="term" value="F:transcription cis-regulatory region binding"/>
    <property type="evidence" value="ECO:0007669"/>
    <property type="project" value="TreeGrafter"/>
</dbReference>
<evidence type="ECO:0000256" key="9">
    <source>
        <dbReference type="ARBA" id="ARBA00023242"/>
    </source>
</evidence>
<dbReference type="FunFam" id="1.10.10.60:FF:000257">
    <property type="entry name" value="Zinc-finger homeodomain protein 2"/>
    <property type="match status" value="1"/>
</dbReference>
<dbReference type="Proteomes" id="UP001415857">
    <property type="component" value="Unassembled WGS sequence"/>
</dbReference>
<gene>
    <name evidence="12" type="ORF">L1049_025960</name>
</gene>
<comment type="caution">
    <text evidence="12">The sequence shown here is derived from an EMBL/GenBank/DDBJ whole genome shotgun (WGS) entry which is preliminary data.</text>
</comment>
<dbReference type="Gene3D" id="1.10.10.60">
    <property type="entry name" value="Homeodomain-like"/>
    <property type="match status" value="1"/>
</dbReference>
<keyword evidence="8" id="KW-0804">Transcription</keyword>
<dbReference type="Pfam" id="PF04770">
    <property type="entry name" value="ZF-HD_dimer"/>
    <property type="match status" value="1"/>
</dbReference>
<dbReference type="SUPFAM" id="SSF46689">
    <property type="entry name" value="Homeodomain-like"/>
    <property type="match status" value="1"/>
</dbReference>
<dbReference type="GO" id="GO:0005634">
    <property type="term" value="C:nucleus"/>
    <property type="evidence" value="ECO:0007669"/>
    <property type="project" value="UniProtKB-SubCell"/>
</dbReference>
<accession>A0AAP0NE18</accession>
<feature type="compositionally biased region" description="Polar residues" evidence="10">
    <location>
        <begin position="96"/>
        <end position="110"/>
    </location>
</feature>
<evidence type="ECO:0000256" key="3">
    <source>
        <dbReference type="ARBA" id="ARBA00022771"/>
    </source>
</evidence>
<keyword evidence="4" id="KW-0862">Zinc</keyword>
<dbReference type="EMBL" id="JBBPBK010000014">
    <property type="protein sequence ID" value="KAK9270381.1"/>
    <property type="molecule type" value="Genomic_DNA"/>
</dbReference>
<evidence type="ECO:0000313" key="13">
    <source>
        <dbReference type="Proteomes" id="UP001415857"/>
    </source>
</evidence>
<feature type="domain" description="ZF-HD dimerization-type" evidence="11">
    <location>
        <begin position="1"/>
        <end position="37"/>
    </location>
</feature>
<keyword evidence="9" id="KW-0539">Nucleus</keyword>
<evidence type="ECO:0000256" key="10">
    <source>
        <dbReference type="SAM" id="MobiDB-lite"/>
    </source>
</evidence>
<dbReference type="GO" id="GO:0003700">
    <property type="term" value="F:DNA-binding transcription factor activity"/>
    <property type="evidence" value="ECO:0007669"/>
    <property type="project" value="TreeGrafter"/>
</dbReference>
<evidence type="ECO:0000313" key="12">
    <source>
        <dbReference type="EMBL" id="KAK9270381.1"/>
    </source>
</evidence>
<protein>
    <recommendedName>
        <fullName evidence="11">ZF-HD dimerization-type domain-containing protein</fullName>
    </recommendedName>
</protein>
<dbReference type="PANTHER" id="PTHR31948">
    <property type="entry name" value="ZINC-FINGER HOMEODOMAIN PROTEIN 2"/>
    <property type="match status" value="1"/>
</dbReference>
<keyword evidence="2" id="KW-0479">Metal-binding</keyword>
<evidence type="ECO:0000256" key="6">
    <source>
        <dbReference type="ARBA" id="ARBA00023125"/>
    </source>
</evidence>
<dbReference type="GO" id="GO:0050793">
    <property type="term" value="P:regulation of developmental process"/>
    <property type="evidence" value="ECO:0007669"/>
    <property type="project" value="TreeGrafter"/>
</dbReference>
<proteinExistence type="predicted"/>
<dbReference type="PANTHER" id="PTHR31948:SF60">
    <property type="entry name" value="ZINC-FINGER HOMEODOMAIN PROTEIN 5"/>
    <property type="match status" value="1"/>
</dbReference>
<keyword evidence="3" id="KW-0863">Zinc-finger</keyword>
<feature type="region of interest" description="Disordered" evidence="10">
    <location>
        <begin position="93"/>
        <end position="119"/>
    </location>
</feature>
<dbReference type="GO" id="GO:0008270">
    <property type="term" value="F:zinc ion binding"/>
    <property type="evidence" value="ECO:0007669"/>
    <property type="project" value="UniProtKB-KW"/>
</dbReference>
<evidence type="ECO:0000256" key="4">
    <source>
        <dbReference type="ARBA" id="ARBA00022833"/>
    </source>
</evidence>
<dbReference type="AlphaFoldDB" id="A0AAP0NE18"/>
<sequence>MNVVDGCGEFMPSGEEGTLEALKCAACECHRNFHRKEVDGETNFRRSVLYPLQLPPPLPSPSLLHQHHKFSVGLHTNNPSTVIVPPMTVAYGGNGATESSSEDLNGLQSNARKEQQQQPPPFVLLKKRFRTKFTQEQKDRMLEFAEKVGWRLQKQDDEEVHKFCAEVGVKRQVLKVWMHNNKNSMKQQQQQPS</sequence>
<reference evidence="12 13" key="1">
    <citation type="journal article" date="2024" name="Plant J.">
        <title>Genome sequences and population genomics reveal climatic adaptation and genomic divergence between two closely related sweetgum species.</title>
        <authorList>
            <person name="Xu W.Q."/>
            <person name="Ren C.Q."/>
            <person name="Zhang X.Y."/>
            <person name="Comes H.P."/>
            <person name="Liu X.H."/>
            <person name="Li Y.G."/>
            <person name="Kettle C.J."/>
            <person name="Jalonen R."/>
            <person name="Gaisberger H."/>
            <person name="Ma Y.Z."/>
            <person name="Qiu Y.X."/>
        </authorList>
    </citation>
    <scope>NUCLEOTIDE SEQUENCE [LARGE SCALE GENOMIC DNA]</scope>
    <source>
        <strain evidence="12">Hangzhou</strain>
    </source>
</reference>
<evidence type="ECO:0000256" key="8">
    <source>
        <dbReference type="ARBA" id="ARBA00023163"/>
    </source>
</evidence>
<keyword evidence="6" id="KW-0238">DNA-binding</keyword>
<dbReference type="NCBIfam" id="TIGR01565">
    <property type="entry name" value="homeo_ZF_HD"/>
    <property type="match status" value="1"/>
</dbReference>
<evidence type="ECO:0000256" key="1">
    <source>
        <dbReference type="ARBA" id="ARBA00004123"/>
    </source>
</evidence>
<dbReference type="InterPro" id="IPR009057">
    <property type="entry name" value="Homeodomain-like_sf"/>
</dbReference>
<evidence type="ECO:0000256" key="7">
    <source>
        <dbReference type="ARBA" id="ARBA00023155"/>
    </source>
</evidence>
<name>A0AAP0NE18_LIQFO</name>
<evidence type="ECO:0000259" key="11">
    <source>
        <dbReference type="PROSITE" id="PS51523"/>
    </source>
</evidence>
<dbReference type="PROSITE" id="PS51523">
    <property type="entry name" value="ZF_HD_DIMER"/>
    <property type="match status" value="1"/>
</dbReference>
<keyword evidence="5" id="KW-0805">Transcription regulation</keyword>
<dbReference type="InterPro" id="IPR006455">
    <property type="entry name" value="Homeodomain_ZF_HD"/>
</dbReference>
<organism evidence="12 13">
    <name type="scientific">Liquidambar formosana</name>
    <name type="common">Formosan gum</name>
    <dbReference type="NCBI Taxonomy" id="63359"/>
    <lineage>
        <taxon>Eukaryota</taxon>
        <taxon>Viridiplantae</taxon>
        <taxon>Streptophyta</taxon>
        <taxon>Embryophyta</taxon>
        <taxon>Tracheophyta</taxon>
        <taxon>Spermatophyta</taxon>
        <taxon>Magnoliopsida</taxon>
        <taxon>eudicotyledons</taxon>
        <taxon>Gunneridae</taxon>
        <taxon>Pentapetalae</taxon>
        <taxon>Saxifragales</taxon>
        <taxon>Altingiaceae</taxon>
        <taxon>Liquidambar</taxon>
    </lineage>
</organism>
<keyword evidence="7" id="KW-0371">Homeobox</keyword>